<evidence type="ECO:0000313" key="1">
    <source>
        <dbReference type="EMBL" id="DAD55382.1"/>
    </source>
</evidence>
<dbReference type="EMBL" id="BK014723">
    <property type="protein sequence ID" value="DAD55382.1"/>
    <property type="molecule type" value="Genomic_DNA"/>
</dbReference>
<proteinExistence type="predicted"/>
<accession>A0A8D9PDP7</accession>
<protein>
    <submittedName>
        <fullName evidence="1">Uncharacterized protein</fullName>
    </submittedName>
</protein>
<reference evidence="1" key="1">
    <citation type="journal article" date="2021" name="Proc. Natl. Acad. Sci. U.S.A.">
        <title>A Catalog of Tens of Thousands of Viruses from Human Metagenomes Reveals Hidden Associations with Chronic Diseases.</title>
        <authorList>
            <person name="Tisza M.J."/>
            <person name="Buck C.B."/>
        </authorList>
    </citation>
    <scope>NUCLEOTIDE SEQUENCE</scope>
    <source>
        <strain evidence="1">Ct5O42</strain>
    </source>
</reference>
<name>A0A8D9PDP7_9CAUD</name>
<organism evidence="1">
    <name type="scientific">Podoviridae sp. ct5O42</name>
    <dbReference type="NCBI Taxonomy" id="2826084"/>
    <lineage>
        <taxon>Viruses</taxon>
        <taxon>Duplodnaviria</taxon>
        <taxon>Heunggongvirae</taxon>
        <taxon>Uroviricota</taxon>
        <taxon>Caudoviricetes</taxon>
    </lineage>
</organism>
<sequence length="127" mass="14379">MFVRYNPNPAGKNVGDCPVRAICKATGQGWHETYVQLCMQGLALADMPSANNVWGAYLKKLGFRRHIIPEDYPDSYSVGDFAREHPRGTYLLALASHVVCVIDGDWHDTWDSGAETPLYFWERTDEE</sequence>